<reference evidence="1 2" key="1">
    <citation type="journal article" date="2013" name="PLoS ONE">
        <title>Predicting the Proteins of Angomonas deanei, Strigomonas culicis and Their Respective Endosymbionts Reveals New Aspects of the Trypanosomatidae Family.</title>
        <authorList>
            <person name="Motta M.C."/>
            <person name="Martins A.C."/>
            <person name="de Souza S.S."/>
            <person name="Catta-Preta C.M."/>
            <person name="Silva R."/>
            <person name="Klein C.C."/>
            <person name="de Almeida L.G."/>
            <person name="de Lima Cunha O."/>
            <person name="Ciapina L.P."/>
            <person name="Brocchi M."/>
            <person name="Colabardini A.C."/>
            <person name="de Araujo Lima B."/>
            <person name="Machado C.R."/>
            <person name="de Almeida Soares C.M."/>
            <person name="Probst C.M."/>
            <person name="de Menezes C.B."/>
            <person name="Thompson C.E."/>
            <person name="Bartholomeu D.C."/>
            <person name="Gradia D.F."/>
            <person name="Pavoni D.P."/>
            <person name="Grisard E.C."/>
            <person name="Fantinatti-Garboggini F."/>
            <person name="Marchini F.K."/>
            <person name="Rodrigues-Luiz G.F."/>
            <person name="Wagner G."/>
            <person name="Goldman G.H."/>
            <person name="Fietto J.L."/>
            <person name="Elias M.C."/>
            <person name="Goldman M.H."/>
            <person name="Sagot M.F."/>
            <person name="Pereira M."/>
            <person name="Stoco P.H."/>
            <person name="de Mendonca-Neto R.P."/>
            <person name="Teixeira S.M."/>
            <person name="Maciel T.E."/>
            <person name="de Oliveira Mendes T.A."/>
            <person name="Urmenyi T.P."/>
            <person name="de Souza W."/>
            <person name="Schenkman S."/>
            <person name="de Vasconcelos A.T."/>
        </authorList>
    </citation>
    <scope>NUCLEOTIDE SEQUENCE [LARGE SCALE GENOMIC DNA]</scope>
</reference>
<dbReference type="Proteomes" id="UP000015354">
    <property type="component" value="Unassembled WGS sequence"/>
</dbReference>
<name>S9THX5_9TRYP</name>
<accession>S9THX5</accession>
<dbReference type="AlphaFoldDB" id="S9THX5"/>
<proteinExistence type="predicted"/>
<dbReference type="EMBL" id="ATMH01011639">
    <property type="protein sequence ID" value="EPY15943.1"/>
    <property type="molecule type" value="Genomic_DNA"/>
</dbReference>
<keyword evidence="2" id="KW-1185">Reference proteome</keyword>
<protein>
    <submittedName>
        <fullName evidence="1">Uncharacterized protein</fullName>
    </submittedName>
</protein>
<gene>
    <name evidence="1" type="ORF">STCU_11656</name>
</gene>
<evidence type="ECO:0000313" key="2">
    <source>
        <dbReference type="Proteomes" id="UP000015354"/>
    </source>
</evidence>
<sequence>MLAEDLAPELLKLPAEVFGAVAFSVCRMYEALLPLLDRLLELHTVSDGSLFYHATLVDSITTVLDSLQVLLSEGVLMLSSAVVAQLGIQPESHGPGLDGSSAAASLAERLAARAQAIHVHVQQHYVEEVLLVSAQHLLAAVAADPPSTDARQDTCRAAVKSACAAHISVMTYAMAVADADDTYFQSPALDLGSTPVSLVFFPLSARLSVRNGSRMAIRNIPHRSAAPAAVGLHL</sequence>
<evidence type="ECO:0000313" key="1">
    <source>
        <dbReference type="EMBL" id="EPY15943.1"/>
    </source>
</evidence>
<comment type="caution">
    <text evidence="1">The sequence shown here is derived from an EMBL/GenBank/DDBJ whole genome shotgun (WGS) entry which is preliminary data.</text>
</comment>
<organism evidence="1 2">
    <name type="scientific">Strigomonas culicis</name>
    <dbReference type="NCBI Taxonomy" id="28005"/>
    <lineage>
        <taxon>Eukaryota</taxon>
        <taxon>Discoba</taxon>
        <taxon>Euglenozoa</taxon>
        <taxon>Kinetoplastea</taxon>
        <taxon>Metakinetoplastina</taxon>
        <taxon>Trypanosomatida</taxon>
        <taxon>Trypanosomatidae</taxon>
        <taxon>Strigomonadinae</taxon>
        <taxon>Strigomonas</taxon>
    </lineage>
</organism>